<sequence length="754" mass="86620">MGIPWLSLCSLVLLTTGQCTTHGYIDKTESHFRYWQYISLNGTSPLLFQNVRDVMKDGTLEKTQINRGMHAESRDEIVSSRWLSLSPPLELTSETVENSKCREDSQKFVRHLKRMDVWALKMHDSSGKVPSGLLNGNINQFGDFDQCLEVDEPQVNIKGKYCLVYFQIHNRESQVESSQLSKAFDLLHSHFFFRSKLTDPGHRVPRFSTLNWGFCIPHTCAHSDLQSHLEGIVNRYTNGTGFDVEIKVESEMCQQRKPFKVSASFLTVRYDDDRPWKVPGLRRGDQVFLRGIRRVSVFSSCFFGFVIFVTGLATLLDVFQTTKEKSNGLDSFLRCFSLKRNVRTLVNVSRSEDDVQSVHGVRMLNALMLVLCHKSMALFFIPYSNRTSMVEKLSQPWSIIARIASLYTDSFIMLSGLLTSYSFLKTLNRTGKLDLRSEYLNRLIRIVPPLAAIILLCTFILPEMGSGPQWNLTVSHHADKCKRNWWRNLLFVHNYFGFENMCLTHTHHMGIDSQLFFLSPLLVYVLFKWPVYGTSLLVGMAATSTMARYSATVEKNLSFFIYPGISVSRMFDTANYSYIIPFHRLTSYVIGIFFGFLLRQYGKSCRVKSSYLRIGWTVTLTFLSYVLVKAYDMNRPEYVYDSVDAGVYAALAPIAWCLLVGWIIFVSHMGCGGTLGKLTSSKYYLIWTRLSYSVYLTQFPIFFFNVGLQKHPQQYSIFLLVNVLEYLSILLASVMLTLLFDLPFVNLKKLLIQR</sequence>
<evidence type="ECO:0000259" key="3">
    <source>
        <dbReference type="SMART" id="SM00703"/>
    </source>
</evidence>
<dbReference type="Pfam" id="PF01757">
    <property type="entry name" value="Acyl_transf_3"/>
    <property type="match status" value="1"/>
</dbReference>
<proteinExistence type="predicted"/>
<dbReference type="AlphaFoldDB" id="A0AAN8P458"/>
<accession>A0AAN8P458</accession>
<dbReference type="SMART" id="SM00703">
    <property type="entry name" value="NRF"/>
    <property type="match status" value="1"/>
</dbReference>
<keyword evidence="1" id="KW-1133">Transmembrane helix</keyword>
<dbReference type="InterPro" id="IPR006621">
    <property type="entry name" value="Nose-resist-to-fluoxetine_N"/>
</dbReference>
<feature type="transmembrane region" description="Helical" evidence="1">
    <location>
        <begin position="648"/>
        <end position="671"/>
    </location>
</feature>
<gene>
    <name evidence="4" type="ORF">RUM43_014203</name>
</gene>
<evidence type="ECO:0000256" key="2">
    <source>
        <dbReference type="SAM" id="SignalP"/>
    </source>
</evidence>
<dbReference type="PANTHER" id="PTHR11161">
    <property type="entry name" value="O-ACYLTRANSFERASE"/>
    <property type="match status" value="1"/>
</dbReference>
<keyword evidence="2" id="KW-0732">Signal</keyword>
<dbReference type="EMBL" id="JAWJWE010000009">
    <property type="protein sequence ID" value="KAK6631107.1"/>
    <property type="molecule type" value="Genomic_DNA"/>
</dbReference>
<keyword evidence="1" id="KW-0472">Membrane</keyword>
<feature type="transmembrane region" description="Helical" evidence="1">
    <location>
        <begin position="297"/>
        <end position="319"/>
    </location>
</feature>
<feature type="domain" description="Nose resistant-to-fluoxetine protein N-terminal" evidence="3">
    <location>
        <begin position="98"/>
        <end position="255"/>
    </location>
</feature>
<feature type="transmembrane region" description="Helical" evidence="1">
    <location>
        <begin position="610"/>
        <end position="628"/>
    </location>
</feature>
<evidence type="ECO:0000313" key="4">
    <source>
        <dbReference type="EMBL" id="KAK6631107.1"/>
    </source>
</evidence>
<dbReference type="Proteomes" id="UP001372834">
    <property type="component" value="Unassembled WGS sequence"/>
</dbReference>
<keyword evidence="1" id="KW-0812">Transmembrane</keyword>
<feature type="transmembrane region" description="Helical" evidence="1">
    <location>
        <begin position="443"/>
        <end position="465"/>
    </location>
</feature>
<organism evidence="4 5">
    <name type="scientific">Polyplax serrata</name>
    <name type="common">Common mouse louse</name>
    <dbReference type="NCBI Taxonomy" id="468196"/>
    <lineage>
        <taxon>Eukaryota</taxon>
        <taxon>Metazoa</taxon>
        <taxon>Ecdysozoa</taxon>
        <taxon>Arthropoda</taxon>
        <taxon>Hexapoda</taxon>
        <taxon>Insecta</taxon>
        <taxon>Pterygota</taxon>
        <taxon>Neoptera</taxon>
        <taxon>Paraneoptera</taxon>
        <taxon>Psocodea</taxon>
        <taxon>Troctomorpha</taxon>
        <taxon>Phthiraptera</taxon>
        <taxon>Anoplura</taxon>
        <taxon>Polyplacidae</taxon>
        <taxon>Polyplax</taxon>
    </lineage>
</organism>
<name>A0AAN8P458_POLSC</name>
<feature type="chain" id="PRO_5042832949" description="Nose resistant-to-fluoxetine protein N-terminal domain-containing protein" evidence="2">
    <location>
        <begin position="18"/>
        <end position="754"/>
    </location>
</feature>
<evidence type="ECO:0000256" key="1">
    <source>
        <dbReference type="SAM" id="Phobius"/>
    </source>
</evidence>
<feature type="transmembrane region" description="Helical" evidence="1">
    <location>
        <begin position="726"/>
        <end position="745"/>
    </location>
</feature>
<feature type="signal peptide" evidence="2">
    <location>
        <begin position="1"/>
        <end position="17"/>
    </location>
</feature>
<feature type="transmembrane region" description="Helical" evidence="1">
    <location>
        <begin position="403"/>
        <end position="423"/>
    </location>
</feature>
<reference evidence="4 5" key="1">
    <citation type="submission" date="2023-10" db="EMBL/GenBank/DDBJ databases">
        <title>Genomes of two closely related lineages of the louse Polyplax serrata with different host specificities.</title>
        <authorList>
            <person name="Martinu J."/>
            <person name="Tarabai H."/>
            <person name="Stefka J."/>
            <person name="Hypsa V."/>
        </authorList>
    </citation>
    <scope>NUCLEOTIDE SEQUENCE [LARGE SCALE GENOMIC DNA]</scope>
    <source>
        <strain evidence="4">HR10_N</strain>
    </source>
</reference>
<evidence type="ECO:0000313" key="5">
    <source>
        <dbReference type="Proteomes" id="UP001372834"/>
    </source>
</evidence>
<dbReference type="GO" id="GO:0016747">
    <property type="term" value="F:acyltransferase activity, transferring groups other than amino-acyl groups"/>
    <property type="evidence" value="ECO:0007669"/>
    <property type="project" value="InterPro"/>
</dbReference>
<feature type="transmembrane region" description="Helical" evidence="1">
    <location>
        <begin position="578"/>
        <end position="598"/>
    </location>
</feature>
<protein>
    <recommendedName>
        <fullName evidence="3">Nose resistant-to-fluoxetine protein N-terminal domain-containing protein</fullName>
    </recommendedName>
</protein>
<feature type="transmembrane region" description="Helical" evidence="1">
    <location>
        <begin position="683"/>
        <end position="706"/>
    </location>
</feature>
<dbReference type="PANTHER" id="PTHR11161:SF4">
    <property type="entry name" value="DROP DEAD"/>
    <property type="match status" value="1"/>
</dbReference>
<dbReference type="InterPro" id="IPR052728">
    <property type="entry name" value="O2_lipid_transport_reg"/>
</dbReference>
<dbReference type="Pfam" id="PF20146">
    <property type="entry name" value="NRF"/>
    <property type="match status" value="1"/>
</dbReference>
<feature type="transmembrane region" description="Helical" evidence="1">
    <location>
        <begin position="515"/>
        <end position="532"/>
    </location>
</feature>
<dbReference type="InterPro" id="IPR002656">
    <property type="entry name" value="Acyl_transf_3_dom"/>
</dbReference>
<comment type="caution">
    <text evidence="4">The sequence shown here is derived from an EMBL/GenBank/DDBJ whole genome shotgun (WGS) entry which is preliminary data.</text>
</comment>
<feature type="transmembrane region" description="Helical" evidence="1">
    <location>
        <begin position="364"/>
        <end position="383"/>
    </location>
</feature>